<feature type="region of interest" description="Disordered" evidence="1">
    <location>
        <begin position="50"/>
        <end position="116"/>
    </location>
</feature>
<keyword evidence="3" id="KW-0418">Kinase</keyword>
<comment type="caution">
    <text evidence="3">The sequence shown here is derived from an EMBL/GenBank/DDBJ whole genome shotgun (WGS) entry which is preliminary data.</text>
</comment>
<sequence>MALMRVAVLALLVACASSALAADEIIVSDIDNNEVLPENDVVRARVDEVPASAPVTTDAPGGGSTPAPTPTAESAPETTQRADAADKTTVPPPVSTTAAAKDADASTTSAPPRQPSTLSRFLSDIIQIPIAVLRSVGTLLSNTFNGHRGNSSSTAAPAPAPSTP</sequence>
<gene>
    <name evidence="3" type="ORF">KUF71_024734</name>
</gene>
<keyword evidence="3" id="KW-0808">Transferase</keyword>
<feature type="compositionally biased region" description="Low complexity" evidence="1">
    <location>
        <begin position="70"/>
        <end position="79"/>
    </location>
</feature>
<evidence type="ECO:0000256" key="1">
    <source>
        <dbReference type="SAM" id="MobiDB-lite"/>
    </source>
</evidence>
<proteinExistence type="predicted"/>
<keyword evidence="4" id="KW-1185">Reference proteome</keyword>
<feature type="chain" id="PRO_5042281185" evidence="2">
    <location>
        <begin position="22"/>
        <end position="164"/>
    </location>
</feature>
<keyword evidence="2" id="KW-0732">Signal</keyword>
<feature type="compositionally biased region" description="Low complexity" evidence="1">
    <location>
        <begin position="95"/>
        <end position="110"/>
    </location>
</feature>
<feature type="signal peptide" evidence="2">
    <location>
        <begin position="1"/>
        <end position="21"/>
    </location>
</feature>
<evidence type="ECO:0000313" key="3">
    <source>
        <dbReference type="EMBL" id="KAK3915591.1"/>
    </source>
</evidence>
<name>A0AAE1LD12_9NEOP</name>
<accession>A0AAE1LD12</accession>
<dbReference type="Proteomes" id="UP001219518">
    <property type="component" value="Unassembled WGS sequence"/>
</dbReference>
<evidence type="ECO:0000313" key="4">
    <source>
        <dbReference type="Proteomes" id="UP001219518"/>
    </source>
</evidence>
<dbReference type="EMBL" id="JAHWGI010000441">
    <property type="protein sequence ID" value="KAK3915591.1"/>
    <property type="molecule type" value="Genomic_DNA"/>
</dbReference>
<protein>
    <submittedName>
        <fullName evidence="3">Diacylglycerol kinase gamma</fullName>
    </submittedName>
</protein>
<dbReference type="AlphaFoldDB" id="A0AAE1LD12"/>
<dbReference type="GO" id="GO:0016301">
    <property type="term" value="F:kinase activity"/>
    <property type="evidence" value="ECO:0007669"/>
    <property type="project" value="UniProtKB-KW"/>
</dbReference>
<organism evidence="3 4">
    <name type="scientific">Frankliniella fusca</name>
    <dbReference type="NCBI Taxonomy" id="407009"/>
    <lineage>
        <taxon>Eukaryota</taxon>
        <taxon>Metazoa</taxon>
        <taxon>Ecdysozoa</taxon>
        <taxon>Arthropoda</taxon>
        <taxon>Hexapoda</taxon>
        <taxon>Insecta</taxon>
        <taxon>Pterygota</taxon>
        <taxon>Neoptera</taxon>
        <taxon>Paraneoptera</taxon>
        <taxon>Thysanoptera</taxon>
        <taxon>Terebrantia</taxon>
        <taxon>Thripoidea</taxon>
        <taxon>Thripidae</taxon>
        <taxon>Frankliniella</taxon>
    </lineage>
</organism>
<evidence type="ECO:0000256" key="2">
    <source>
        <dbReference type="SAM" id="SignalP"/>
    </source>
</evidence>
<reference evidence="3" key="1">
    <citation type="submission" date="2021-07" db="EMBL/GenBank/DDBJ databases">
        <authorList>
            <person name="Catto M.A."/>
            <person name="Jacobson A."/>
            <person name="Kennedy G."/>
            <person name="Labadie P."/>
            <person name="Hunt B.G."/>
            <person name="Srinivasan R."/>
        </authorList>
    </citation>
    <scope>NUCLEOTIDE SEQUENCE</scope>
    <source>
        <strain evidence="3">PL_HMW_Pooled</strain>
        <tissue evidence="3">Head</tissue>
    </source>
</reference>
<reference evidence="3" key="2">
    <citation type="journal article" date="2023" name="BMC Genomics">
        <title>Pest status, molecular evolution, and epigenetic factors derived from the genome assembly of Frankliniella fusca, a thysanopteran phytovirus vector.</title>
        <authorList>
            <person name="Catto M.A."/>
            <person name="Labadie P.E."/>
            <person name="Jacobson A.L."/>
            <person name="Kennedy G.G."/>
            <person name="Srinivasan R."/>
            <person name="Hunt B.G."/>
        </authorList>
    </citation>
    <scope>NUCLEOTIDE SEQUENCE</scope>
    <source>
        <strain evidence="3">PL_HMW_Pooled</strain>
    </source>
</reference>
<feature type="region of interest" description="Disordered" evidence="1">
    <location>
        <begin position="144"/>
        <end position="164"/>
    </location>
</feature>